<dbReference type="EMBL" id="JAWNFV010000004">
    <property type="protein sequence ID" value="MDY5140221.1"/>
    <property type="molecule type" value="Genomic_DNA"/>
</dbReference>
<dbReference type="AlphaFoldDB" id="A0AAW9HLD0"/>
<evidence type="ECO:0000313" key="8">
    <source>
        <dbReference type="EMBL" id="MDY5146905.1"/>
    </source>
</evidence>
<dbReference type="EMBL" id="JAWNFY010000022">
    <property type="protein sequence ID" value="MDY5146905.1"/>
    <property type="molecule type" value="Genomic_DNA"/>
</dbReference>
<feature type="signal peptide" evidence="5">
    <location>
        <begin position="1"/>
        <end position="19"/>
    </location>
</feature>
<gene>
    <name evidence="7" type="ORF">R6G74_02660</name>
    <name evidence="8" type="ORF">R6P33_07750</name>
</gene>
<dbReference type="Proteomes" id="UP001284901">
    <property type="component" value="Unassembled WGS sequence"/>
</dbReference>
<dbReference type="GO" id="GO:0030313">
    <property type="term" value="C:cell envelope"/>
    <property type="evidence" value="ECO:0007669"/>
    <property type="project" value="UniProtKB-SubCell"/>
</dbReference>
<dbReference type="InterPro" id="IPR001638">
    <property type="entry name" value="Solute-binding_3/MltF_N"/>
</dbReference>
<evidence type="ECO:0000256" key="3">
    <source>
        <dbReference type="ARBA" id="ARBA00022729"/>
    </source>
</evidence>
<comment type="caution">
    <text evidence="7">The sequence shown here is derived from an EMBL/GenBank/DDBJ whole genome shotgun (WGS) entry which is preliminary data.</text>
</comment>
<feature type="chain" id="PRO_5043578177" evidence="5">
    <location>
        <begin position="20"/>
        <end position="259"/>
    </location>
</feature>
<dbReference type="SUPFAM" id="SSF53850">
    <property type="entry name" value="Periplasmic binding protein-like II"/>
    <property type="match status" value="1"/>
</dbReference>
<dbReference type="Gene3D" id="3.40.190.10">
    <property type="entry name" value="Periplasmic binding protein-like II"/>
    <property type="match status" value="2"/>
</dbReference>
<dbReference type="PROSITE" id="PS51257">
    <property type="entry name" value="PROKAR_LIPOPROTEIN"/>
    <property type="match status" value="1"/>
</dbReference>
<evidence type="ECO:0000256" key="4">
    <source>
        <dbReference type="RuleBase" id="RU003744"/>
    </source>
</evidence>
<dbReference type="PANTHER" id="PTHR35936">
    <property type="entry name" value="MEMBRANE-BOUND LYTIC MUREIN TRANSGLYCOSYLASE F"/>
    <property type="match status" value="1"/>
</dbReference>
<comment type="subcellular location">
    <subcellularLocation>
        <location evidence="1">Cell envelope</location>
    </subcellularLocation>
</comment>
<dbReference type="Proteomes" id="UP001288320">
    <property type="component" value="Unassembled WGS sequence"/>
</dbReference>
<dbReference type="InterPro" id="IPR018313">
    <property type="entry name" value="SBP_3_CS"/>
</dbReference>
<evidence type="ECO:0000313" key="9">
    <source>
        <dbReference type="Proteomes" id="UP001284901"/>
    </source>
</evidence>
<dbReference type="PROSITE" id="PS01039">
    <property type="entry name" value="SBP_BACTERIAL_3"/>
    <property type="match status" value="1"/>
</dbReference>
<name>A0AAW9HLD0_9ACTO</name>
<evidence type="ECO:0000256" key="2">
    <source>
        <dbReference type="ARBA" id="ARBA00010333"/>
    </source>
</evidence>
<dbReference type="SMART" id="SM00062">
    <property type="entry name" value="PBPb"/>
    <property type="match status" value="1"/>
</dbReference>
<proteinExistence type="inferred from homology"/>
<protein>
    <submittedName>
        <fullName evidence="7">Transporter substrate-binding domain-containing protein</fullName>
    </submittedName>
</protein>
<evidence type="ECO:0000259" key="6">
    <source>
        <dbReference type="SMART" id="SM00062"/>
    </source>
</evidence>
<evidence type="ECO:0000256" key="5">
    <source>
        <dbReference type="SAM" id="SignalP"/>
    </source>
</evidence>
<accession>A0AAW9HLD0</accession>
<reference evidence="7 9" key="1">
    <citation type="submission" date="2023-10" db="EMBL/GenBank/DDBJ databases">
        <title>Whole Genome based description of the genera Actinobaculum and Actinotignum reveals a complex phylogenetic relationship within the species included in the genus Actinotignum.</title>
        <authorList>
            <person name="Jensen C.S."/>
            <person name="Dargis R."/>
            <person name="Kemp M."/>
            <person name="Christensen J.J."/>
        </authorList>
    </citation>
    <scope>NUCLEOTIDE SEQUENCE</scope>
    <source>
        <strain evidence="8 9">SLA_B089</strain>
        <strain evidence="7">SLA_B245</strain>
    </source>
</reference>
<sequence>MKKIFKVLAAGLAAATVLSGCGAKKDALAQVEESGKLKVGIEGTFVPYGYHDESGKLVGFEVEIAKLIAQDLGVEPEFVETKWDSLIAGLDTGKYDIVINNINPTEERRQKYDFTNPYAISRSEILVKKGAGITKLEDLKGKKCAQTPSSDYGQTAAAAGAEIVPTQGFSESTQLVINGQADCTVNDVVTVSDFLKKTTATDLDGIKVPGGEPVQISVMLAKGSDPLKDKLNESIAKGLSNGSYAQIFEKYIGEDISPN</sequence>
<dbReference type="Pfam" id="PF00497">
    <property type="entry name" value="SBP_bac_3"/>
    <property type="match status" value="1"/>
</dbReference>
<organism evidence="7 10">
    <name type="scientific">Actinotignum timonense</name>
    <dbReference type="NCBI Taxonomy" id="1870995"/>
    <lineage>
        <taxon>Bacteria</taxon>
        <taxon>Bacillati</taxon>
        <taxon>Actinomycetota</taxon>
        <taxon>Actinomycetes</taxon>
        <taxon>Actinomycetales</taxon>
        <taxon>Actinomycetaceae</taxon>
        <taxon>Actinotignum</taxon>
    </lineage>
</organism>
<dbReference type="GeneID" id="92812911"/>
<keyword evidence="3 5" id="KW-0732">Signal</keyword>
<evidence type="ECO:0000256" key="1">
    <source>
        <dbReference type="ARBA" id="ARBA00004196"/>
    </source>
</evidence>
<keyword evidence="9" id="KW-1185">Reference proteome</keyword>
<comment type="similarity">
    <text evidence="2 4">Belongs to the bacterial solute-binding protein 3 family.</text>
</comment>
<dbReference type="RefSeq" id="WP_087070315.1">
    <property type="nucleotide sequence ID" value="NZ_CAUPFC010000005.1"/>
</dbReference>
<evidence type="ECO:0000313" key="10">
    <source>
        <dbReference type="Proteomes" id="UP001288320"/>
    </source>
</evidence>
<feature type="domain" description="Solute-binding protein family 3/N-terminal" evidence="6">
    <location>
        <begin position="36"/>
        <end position="255"/>
    </location>
</feature>
<dbReference type="PANTHER" id="PTHR35936:SF35">
    <property type="entry name" value="L-CYSTINE-BINDING PROTEIN TCYJ"/>
    <property type="match status" value="1"/>
</dbReference>
<evidence type="ECO:0000313" key="7">
    <source>
        <dbReference type="EMBL" id="MDY5140221.1"/>
    </source>
</evidence>